<dbReference type="EMBL" id="JACBAZ010000001">
    <property type="protein sequence ID" value="NWK54027.1"/>
    <property type="molecule type" value="Genomic_DNA"/>
</dbReference>
<dbReference type="PANTHER" id="PTHR10000">
    <property type="entry name" value="PHOSPHOSERINE PHOSPHATASE"/>
    <property type="match status" value="1"/>
</dbReference>
<dbReference type="RefSeq" id="WP_178930575.1">
    <property type="nucleotide sequence ID" value="NZ_JACBAZ010000001.1"/>
</dbReference>
<dbReference type="GO" id="GO:0005829">
    <property type="term" value="C:cytosol"/>
    <property type="evidence" value="ECO:0007669"/>
    <property type="project" value="TreeGrafter"/>
</dbReference>
<dbReference type="SFLD" id="SFLDS00003">
    <property type="entry name" value="Haloacid_Dehalogenase"/>
    <property type="match status" value="1"/>
</dbReference>
<dbReference type="Gene3D" id="3.30.980.20">
    <property type="entry name" value="Putative mannosyl-3-phosphoglycerate phosphatase, domain 2"/>
    <property type="match status" value="1"/>
</dbReference>
<organism evidence="4 5">
    <name type="scientific">Oceaniferula marina</name>
    <dbReference type="NCBI Taxonomy" id="2748318"/>
    <lineage>
        <taxon>Bacteria</taxon>
        <taxon>Pseudomonadati</taxon>
        <taxon>Verrucomicrobiota</taxon>
        <taxon>Verrucomicrobiia</taxon>
        <taxon>Verrucomicrobiales</taxon>
        <taxon>Verrucomicrobiaceae</taxon>
        <taxon>Oceaniferula</taxon>
    </lineage>
</organism>
<evidence type="ECO:0000313" key="4">
    <source>
        <dbReference type="EMBL" id="NWK54027.1"/>
    </source>
</evidence>
<comment type="caution">
    <text evidence="4">The sequence shown here is derived from an EMBL/GenBank/DDBJ whole genome shotgun (WGS) entry which is preliminary data.</text>
</comment>
<dbReference type="Proteomes" id="UP000557872">
    <property type="component" value="Unassembled WGS sequence"/>
</dbReference>
<dbReference type="InterPro" id="IPR006379">
    <property type="entry name" value="HAD-SF_hydro_IIB"/>
</dbReference>
<dbReference type="PANTHER" id="PTHR10000:SF8">
    <property type="entry name" value="HAD SUPERFAMILY HYDROLASE-LIKE, TYPE 3"/>
    <property type="match status" value="1"/>
</dbReference>
<keyword evidence="2 4" id="KW-0378">Hydrolase</keyword>
<dbReference type="SUPFAM" id="SSF56784">
    <property type="entry name" value="HAD-like"/>
    <property type="match status" value="1"/>
</dbReference>
<evidence type="ECO:0000313" key="5">
    <source>
        <dbReference type="Proteomes" id="UP000557872"/>
    </source>
</evidence>
<dbReference type="SFLD" id="SFLDG01140">
    <property type="entry name" value="C2.B:_Phosphomannomutase_and_P"/>
    <property type="match status" value="1"/>
</dbReference>
<evidence type="ECO:0000256" key="3">
    <source>
        <dbReference type="ARBA" id="ARBA00022842"/>
    </source>
</evidence>
<evidence type="ECO:0000256" key="2">
    <source>
        <dbReference type="ARBA" id="ARBA00022801"/>
    </source>
</evidence>
<dbReference type="SFLD" id="SFLDG01142">
    <property type="entry name" value="C2.B.2:_Mannosyl-3-phosphoglyc"/>
    <property type="match status" value="1"/>
</dbReference>
<dbReference type="GO" id="GO:0051479">
    <property type="term" value="P:mannosylglycerate biosynthetic process"/>
    <property type="evidence" value="ECO:0007669"/>
    <property type="project" value="InterPro"/>
</dbReference>
<reference evidence="4 5" key="1">
    <citation type="submission" date="2020-07" db="EMBL/GenBank/DDBJ databases">
        <title>Roseicoccus Jingziensis gen. nov., sp. nov., isolated from coastal seawater.</title>
        <authorList>
            <person name="Feng X."/>
        </authorList>
    </citation>
    <scope>NUCLEOTIDE SEQUENCE [LARGE SCALE GENOMIC DNA]</scope>
    <source>
        <strain evidence="4 5">N1E253</strain>
    </source>
</reference>
<keyword evidence="5" id="KW-1185">Reference proteome</keyword>
<gene>
    <name evidence="4" type="ORF">HW115_00265</name>
</gene>
<dbReference type="GO" id="GO:0050531">
    <property type="term" value="F:mannosyl-3-phosphoglycerate phosphatase activity"/>
    <property type="evidence" value="ECO:0007669"/>
    <property type="project" value="InterPro"/>
</dbReference>
<name>A0A851GFT2_9BACT</name>
<dbReference type="Pfam" id="PF08282">
    <property type="entry name" value="Hydrolase_3"/>
    <property type="match status" value="2"/>
</dbReference>
<dbReference type="Gene3D" id="3.40.50.1000">
    <property type="entry name" value="HAD superfamily/HAD-like"/>
    <property type="match status" value="1"/>
</dbReference>
<protein>
    <submittedName>
        <fullName evidence="4">HAD-IIB family hydrolase</fullName>
    </submittedName>
</protein>
<accession>A0A851GFT2</accession>
<dbReference type="GO" id="GO:0000287">
    <property type="term" value="F:magnesium ion binding"/>
    <property type="evidence" value="ECO:0007669"/>
    <property type="project" value="TreeGrafter"/>
</dbReference>
<dbReference type="InterPro" id="IPR023214">
    <property type="entry name" value="HAD_sf"/>
</dbReference>
<dbReference type="AlphaFoldDB" id="A0A851GFT2"/>
<dbReference type="InterPro" id="IPR036412">
    <property type="entry name" value="HAD-like_sf"/>
</dbReference>
<dbReference type="InterPro" id="IPR006381">
    <property type="entry name" value="HAD-SF-IIB-MPGP"/>
</dbReference>
<keyword evidence="1" id="KW-0479">Metal-binding</keyword>
<proteinExistence type="predicted"/>
<dbReference type="NCBIfam" id="TIGR01486">
    <property type="entry name" value="HAD-SF-IIB-MPGP"/>
    <property type="match status" value="1"/>
</dbReference>
<dbReference type="NCBIfam" id="TIGR01484">
    <property type="entry name" value="HAD-SF-IIB"/>
    <property type="match status" value="1"/>
</dbReference>
<sequence length="277" mass="30682">MPDIQKLLVISDLDACFMNDDYSYSDALEAVEALKAEGFPLVFNSSKTIPELTALIDELQLDTPLVSENGGIVAVPAQSPLAQLCKSAKDGTWTKHQDYWTTQTGLDRGIILQHAHALRSAFDYQFDGFADWTPTELAAVTGLSKHQAVMAKDRHVSEPILWNDTPQHWEDFYQQLEPHGIRALHGGRFIHLMGNADKSDGLKTVCDLYHMSEPHTLWTCLALGDSPNDLSMLEAADIGVIIPHDKGPRIPLNAPHIQYASYPASKGWNQAVLDILK</sequence>
<keyword evidence="3" id="KW-0460">Magnesium</keyword>
<evidence type="ECO:0000256" key="1">
    <source>
        <dbReference type="ARBA" id="ARBA00022723"/>
    </source>
</evidence>